<dbReference type="PANTHER" id="PTHR43157">
    <property type="entry name" value="PHOSPHATIDYLINOSITOL-GLYCAN BIOSYNTHESIS CLASS F PROTEIN-RELATED"/>
    <property type="match status" value="1"/>
</dbReference>
<evidence type="ECO:0000256" key="1">
    <source>
        <dbReference type="ARBA" id="ARBA00023002"/>
    </source>
</evidence>
<dbReference type="Gene3D" id="3.40.50.720">
    <property type="entry name" value="NAD(P)-binding Rossmann-like Domain"/>
    <property type="match status" value="1"/>
</dbReference>
<evidence type="ECO:0000313" key="2">
    <source>
        <dbReference type="EMBL" id="PWN32727.1"/>
    </source>
</evidence>
<dbReference type="RefSeq" id="XP_025353029.1">
    <property type="nucleotide sequence ID" value="XM_025501096.1"/>
</dbReference>
<dbReference type="PANTHER" id="PTHR43157:SF22">
    <property type="entry name" value="SHORT-CHAIN DEHYDROGENASE_REDUCTASE PHMF"/>
    <property type="match status" value="1"/>
</dbReference>
<sequence>MPETMPKPKVSLGKKISNMVHDAPNKIKNSLRATVHRESDKHFIHGEIHRVNANQAAKKGNHAQAAASNAKSTASYAGKTIIVTGASSGLGFEAAKKLAVLGTSHLILAVRDEDRGKRAKERIQEAIHNTKITSRIDTWMLDMTDYDSIIAFTRKINNELPRLDAAILNAAVMKKQANSSKYGWEETLQVNTLSTILLGLLLLPKLRATSSVADTDTPVLQFITSALYLRQHFNTNEQQKEAGGLLQSYNPKNESFSTFAQYGRSKLLMMYAISHLAGLISRDEVIVNFVSPGMVATDLSRELEIPLGYLTKPIFSTLFQRSAEQGSRSYVSGLLQGPDSHGKFWQHDELKDFTPNEIKDEQGNNISSQVWQAIVECLQKDIKDEQLQNAIQSLQQ</sequence>
<dbReference type="Proteomes" id="UP000245771">
    <property type="component" value="Unassembled WGS sequence"/>
</dbReference>
<dbReference type="InterPro" id="IPR002347">
    <property type="entry name" value="SDR_fam"/>
</dbReference>
<dbReference type="EMBL" id="KZ819605">
    <property type="protein sequence ID" value="PWN32727.1"/>
    <property type="molecule type" value="Genomic_DNA"/>
</dbReference>
<dbReference type="OrthoDB" id="542013at2759"/>
<reference evidence="2 3" key="1">
    <citation type="journal article" date="2018" name="Mol. Biol. Evol.">
        <title>Broad Genomic Sampling Reveals a Smut Pathogenic Ancestry of the Fungal Clade Ustilaginomycotina.</title>
        <authorList>
            <person name="Kijpornyongpan T."/>
            <person name="Mondo S.J."/>
            <person name="Barry K."/>
            <person name="Sandor L."/>
            <person name="Lee J."/>
            <person name="Lipzen A."/>
            <person name="Pangilinan J."/>
            <person name="LaButti K."/>
            <person name="Hainaut M."/>
            <person name="Henrissat B."/>
            <person name="Grigoriev I.V."/>
            <person name="Spatafora J.W."/>
            <person name="Aime M.C."/>
        </authorList>
    </citation>
    <scope>NUCLEOTIDE SEQUENCE [LARGE SCALE GENOMIC DNA]</scope>
    <source>
        <strain evidence="2 3">MCA 3882</strain>
    </source>
</reference>
<dbReference type="AlphaFoldDB" id="A0A316V582"/>
<dbReference type="PRINTS" id="PR00081">
    <property type="entry name" value="GDHRDH"/>
</dbReference>
<dbReference type="InParanoid" id="A0A316V582"/>
<gene>
    <name evidence="2" type="ORF">FA14DRAFT_181406</name>
</gene>
<keyword evidence="1" id="KW-0560">Oxidoreductase</keyword>
<protein>
    <submittedName>
        <fullName evidence="2">NAD(P)-binding protein</fullName>
    </submittedName>
</protein>
<dbReference type="InterPro" id="IPR036291">
    <property type="entry name" value="NAD(P)-bd_dom_sf"/>
</dbReference>
<accession>A0A316V582</accession>
<dbReference type="GO" id="GO:0016491">
    <property type="term" value="F:oxidoreductase activity"/>
    <property type="evidence" value="ECO:0007669"/>
    <property type="project" value="UniProtKB-KW"/>
</dbReference>
<dbReference type="Pfam" id="PF00106">
    <property type="entry name" value="adh_short"/>
    <property type="match status" value="1"/>
</dbReference>
<proteinExistence type="predicted"/>
<dbReference type="STRING" id="1280837.A0A316V582"/>
<dbReference type="SUPFAM" id="SSF51735">
    <property type="entry name" value="NAD(P)-binding Rossmann-fold domains"/>
    <property type="match status" value="1"/>
</dbReference>
<evidence type="ECO:0000313" key="3">
    <source>
        <dbReference type="Proteomes" id="UP000245771"/>
    </source>
</evidence>
<organism evidence="2 3">
    <name type="scientific">Meira miltonrushii</name>
    <dbReference type="NCBI Taxonomy" id="1280837"/>
    <lineage>
        <taxon>Eukaryota</taxon>
        <taxon>Fungi</taxon>
        <taxon>Dikarya</taxon>
        <taxon>Basidiomycota</taxon>
        <taxon>Ustilaginomycotina</taxon>
        <taxon>Exobasidiomycetes</taxon>
        <taxon>Exobasidiales</taxon>
        <taxon>Brachybasidiaceae</taxon>
        <taxon>Meira</taxon>
    </lineage>
</organism>
<name>A0A316V582_9BASI</name>
<keyword evidence="3" id="KW-1185">Reference proteome</keyword>
<dbReference type="GeneID" id="37022877"/>